<evidence type="ECO:0000313" key="12">
    <source>
        <dbReference type="EMBL" id="SDF08868.1"/>
    </source>
</evidence>
<dbReference type="NCBIfam" id="TIGR03356">
    <property type="entry name" value="BGL"/>
    <property type="match status" value="1"/>
</dbReference>
<dbReference type="PROSITE" id="PS00572">
    <property type="entry name" value="GLYCOSYL_HYDROL_F1_1"/>
    <property type="match status" value="1"/>
</dbReference>
<dbReference type="InterPro" id="IPR033132">
    <property type="entry name" value="GH_1_N_CS"/>
</dbReference>
<dbReference type="PROSITE" id="PS00653">
    <property type="entry name" value="GLYCOSYL_HYDROL_F1_2"/>
    <property type="match status" value="1"/>
</dbReference>
<dbReference type="AlphaFoldDB" id="A0A1G7I8G4"/>
<evidence type="ECO:0000313" key="13">
    <source>
        <dbReference type="Proteomes" id="UP000183404"/>
    </source>
</evidence>
<evidence type="ECO:0000256" key="8">
    <source>
        <dbReference type="ARBA" id="ARBA00023326"/>
    </source>
</evidence>
<evidence type="ECO:0000256" key="9">
    <source>
        <dbReference type="PIRSR" id="PIRSR617736-1"/>
    </source>
</evidence>
<dbReference type="Pfam" id="PF00232">
    <property type="entry name" value="Glyco_hydro_1"/>
    <property type="match status" value="1"/>
</dbReference>
<sequence>MAKFPRDFVWGTATSSYQIEGAVNEDGRTPSIWDTFSKTEGKTYKGHTGDVACDHYHRYKEDVEILKEIGVKAYRFSIAWPRIFPEEGKYNPKGMDFYKKLIDELQKRDIVPAATIYHWDLPQWAYDKGGGWLNRESIKWYVEYATKLFEELGDAIPLWITHNEPWCASILSYGIGEHAPGHKNYREALIAAHHILLSHGEAVKAFREMNIKGSKIGITLNLTPAYPASEKEEDKLAAQYADGFANRWFLDPIFKGNYPEDMMELYSKIIGEFDFIKEGDLETISVPIDFLGVNYYTRSIVKYNEDSMLKAENVPGPGKRTEMGWEISPESLYDLLKRLDREYAKLPIYITENGAAFKDEVTEDGRVHDDERIEYIKEHLKAAAKFIEEGGNLKGYFVWSLMDNFEWAHGYSKRFGIVYVDYETQKRILKDSALWYKEVILDDGIED</sequence>
<dbReference type="SUPFAM" id="SSF51445">
    <property type="entry name" value="(Trans)glycosidases"/>
    <property type="match status" value="1"/>
</dbReference>
<feature type="binding site" evidence="10">
    <location>
        <position position="18"/>
    </location>
    <ligand>
        <name>substrate</name>
    </ligand>
</feature>
<dbReference type="Proteomes" id="UP000183404">
    <property type="component" value="Unassembled WGS sequence"/>
</dbReference>
<dbReference type="InterPro" id="IPR001360">
    <property type="entry name" value="Glyco_hydro_1"/>
</dbReference>
<feature type="active site" description="Nucleophile" evidence="9 11">
    <location>
        <position position="352"/>
    </location>
</feature>
<evidence type="ECO:0000256" key="11">
    <source>
        <dbReference type="PROSITE-ProRule" id="PRU10055"/>
    </source>
</evidence>
<dbReference type="Gene3D" id="3.20.20.80">
    <property type="entry name" value="Glycosidases"/>
    <property type="match status" value="1"/>
</dbReference>
<dbReference type="PANTHER" id="PTHR10353:SF36">
    <property type="entry name" value="LP05116P"/>
    <property type="match status" value="1"/>
</dbReference>
<comment type="catalytic activity">
    <reaction evidence="1">
        <text>Hydrolysis of terminal, non-reducing beta-D-glucosyl residues with release of beta-D-glucose.</text>
        <dbReference type="EC" id="3.2.1.21"/>
    </reaction>
</comment>
<organism evidence="12 13">
    <name type="scientific">Thermoanaerobacter thermohydrosulfuricus</name>
    <name type="common">Clostridium thermohydrosulfuricum</name>
    <dbReference type="NCBI Taxonomy" id="1516"/>
    <lineage>
        <taxon>Bacteria</taxon>
        <taxon>Bacillati</taxon>
        <taxon>Bacillota</taxon>
        <taxon>Clostridia</taxon>
        <taxon>Thermoanaerobacterales</taxon>
        <taxon>Thermoanaerobacteraceae</taxon>
        <taxon>Thermoanaerobacter</taxon>
    </lineage>
</organism>
<keyword evidence="6" id="KW-0119">Carbohydrate metabolism</keyword>
<dbReference type="EC" id="3.2.1.21" evidence="3"/>
<feature type="binding site" evidence="10">
    <location>
        <position position="163"/>
    </location>
    <ligand>
        <name>substrate</name>
    </ligand>
</feature>
<keyword evidence="8" id="KW-0624">Polysaccharide degradation</keyword>
<comment type="similarity">
    <text evidence="2">Belongs to the glycosyl hydrolase 1 family.</text>
</comment>
<proteinExistence type="inferred from homology"/>
<dbReference type="GO" id="GO:0008422">
    <property type="term" value="F:beta-glucosidase activity"/>
    <property type="evidence" value="ECO:0007669"/>
    <property type="project" value="UniProtKB-EC"/>
</dbReference>
<keyword evidence="5" id="KW-0136">Cellulose degradation</keyword>
<protein>
    <recommendedName>
        <fullName evidence="3">beta-glucosidase</fullName>
        <ecNumber evidence="3">3.2.1.21</ecNumber>
    </recommendedName>
</protein>
<feature type="binding site" evidence="10">
    <location>
        <position position="118"/>
    </location>
    <ligand>
        <name>substrate</name>
    </ligand>
</feature>
<feature type="binding site" evidence="10">
    <location>
        <position position="399"/>
    </location>
    <ligand>
        <name>substrate</name>
    </ligand>
</feature>
<keyword evidence="7" id="KW-0326">Glycosidase</keyword>
<accession>A0A1G7I8G4</accession>
<dbReference type="InterPro" id="IPR017736">
    <property type="entry name" value="Glyco_hydro_1_beta-glucosidase"/>
</dbReference>
<gene>
    <name evidence="12" type="ORF">SAMN04244560_00228</name>
</gene>
<dbReference type="GO" id="GO:0005829">
    <property type="term" value="C:cytosol"/>
    <property type="evidence" value="ECO:0007669"/>
    <property type="project" value="TreeGrafter"/>
</dbReference>
<reference evidence="12 13" key="1">
    <citation type="submission" date="2016-10" db="EMBL/GenBank/DDBJ databases">
        <authorList>
            <person name="de Groot N.N."/>
        </authorList>
    </citation>
    <scope>NUCLEOTIDE SEQUENCE [LARGE SCALE GENOMIC DNA]</scope>
    <source>
        <strain evidence="12 13">DSM 569</strain>
    </source>
</reference>
<dbReference type="InterPro" id="IPR018120">
    <property type="entry name" value="Glyco_hydro_1_AS"/>
</dbReference>
<dbReference type="PRINTS" id="PR00131">
    <property type="entry name" value="GLHYDRLASE1"/>
</dbReference>
<dbReference type="InterPro" id="IPR017853">
    <property type="entry name" value="GH"/>
</dbReference>
<feature type="binding site" evidence="10">
    <location>
        <position position="296"/>
    </location>
    <ligand>
        <name>substrate</name>
    </ligand>
</feature>
<dbReference type="PANTHER" id="PTHR10353">
    <property type="entry name" value="GLYCOSYL HYDROLASE"/>
    <property type="match status" value="1"/>
</dbReference>
<feature type="binding site" evidence="10">
    <location>
        <begin position="406"/>
        <end position="407"/>
    </location>
    <ligand>
        <name>substrate</name>
    </ligand>
</feature>
<dbReference type="GO" id="GO:0030245">
    <property type="term" value="P:cellulose catabolic process"/>
    <property type="evidence" value="ECO:0007669"/>
    <property type="project" value="UniProtKB-KW"/>
</dbReference>
<evidence type="ECO:0000256" key="7">
    <source>
        <dbReference type="ARBA" id="ARBA00023295"/>
    </source>
</evidence>
<feature type="active site" description="Proton donor" evidence="9">
    <location>
        <position position="164"/>
    </location>
</feature>
<evidence type="ECO:0000256" key="6">
    <source>
        <dbReference type="ARBA" id="ARBA00023277"/>
    </source>
</evidence>
<dbReference type="EMBL" id="FNBS01000003">
    <property type="protein sequence ID" value="SDF08868.1"/>
    <property type="molecule type" value="Genomic_DNA"/>
</dbReference>
<name>A0A1G7I8G4_THETY</name>
<dbReference type="RefSeq" id="WP_074591970.1">
    <property type="nucleotide sequence ID" value="NZ_FNBS01000003.1"/>
</dbReference>
<evidence type="ECO:0000256" key="5">
    <source>
        <dbReference type="ARBA" id="ARBA00023001"/>
    </source>
</evidence>
<keyword evidence="4" id="KW-0378">Hydrolase</keyword>
<evidence type="ECO:0000256" key="10">
    <source>
        <dbReference type="PIRSR" id="PIRSR617736-2"/>
    </source>
</evidence>
<evidence type="ECO:0000256" key="3">
    <source>
        <dbReference type="ARBA" id="ARBA00012744"/>
    </source>
</evidence>
<dbReference type="FunFam" id="3.20.20.80:FF:000004">
    <property type="entry name" value="Beta-glucosidase 6-phospho-beta-glucosidase"/>
    <property type="match status" value="1"/>
</dbReference>
<evidence type="ECO:0000256" key="1">
    <source>
        <dbReference type="ARBA" id="ARBA00000448"/>
    </source>
</evidence>
<evidence type="ECO:0000256" key="2">
    <source>
        <dbReference type="ARBA" id="ARBA00010838"/>
    </source>
</evidence>
<evidence type="ECO:0000256" key="4">
    <source>
        <dbReference type="ARBA" id="ARBA00022801"/>
    </source>
</evidence>